<reference evidence="1 2" key="1">
    <citation type="submission" date="2023-01" db="EMBL/GenBank/DDBJ databases">
        <title>Novel diversity within Roseofilum (Cyanobacteria; Desertifilaceae) from marine benthic mats with descriptions of four novel species.</title>
        <authorList>
            <person name="Wang Y."/>
            <person name="Berthold D.E."/>
            <person name="Hu J."/>
            <person name="Lefler F.W."/>
            <person name="Laughinghouse H.D. IV."/>
        </authorList>
    </citation>
    <scope>NUCLEOTIDE SEQUENCE [LARGE SCALE GENOMIC DNA]</scope>
    <source>
        <strain evidence="1 2">BLCC-M114</strain>
    </source>
</reference>
<keyword evidence="2" id="KW-1185">Reference proteome</keyword>
<proteinExistence type="predicted"/>
<evidence type="ECO:0000313" key="2">
    <source>
        <dbReference type="Proteomes" id="UP001235849"/>
    </source>
</evidence>
<dbReference type="Proteomes" id="UP001235849">
    <property type="component" value="Unassembled WGS sequence"/>
</dbReference>
<dbReference type="RefSeq" id="WP_283766458.1">
    <property type="nucleotide sequence ID" value="NZ_JAQOSO010000042.1"/>
</dbReference>
<protein>
    <submittedName>
        <fullName evidence="1">Uncharacterized protein</fullName>
    </submittedName>
</protein>
<gene>
    <name evidence="1" type="ORF">PMG25_08450</name>
</gene>
<dbReference type="EMBL" id="JAQOSO010000042">
    <property type="protein sequence ID" value="MDJ1174121.1"/>
    <property type="molecule type" value="Genomic_DNA"/>
</dbReference>
<evidence type="ECO:0000313" key="1">
    <source>
        <dbReference type="EMBL" id="MDJ1174121.1"/>
    </source>
</evidence>
<sequence>MSENPQFEEVASIIFEDLPYPVKFILKMADPMNTGKIGEGSPLDPV</sequence>
<accession>A0ABT7B4L6</accession>
<organism evidence="1 2">
    <name type="scientific">Roseofilum capinflatum BLCC-M114</name>
    <dbReference type="NCBI Taxonomy" id="3022440"/>
    <lineage>
        <taxon>Bacteria</taxon>
        <taxon>Bacillati</taxon>
        <taxon>Cyanobacteriota</taxon>
        <taxon>Cyanophyceae</taxon>
        <taxon>Desertifilales</taxon>
        <taxon>Desertifilaceae</taxon>
        <taxon>Roseofilum</taxon>
        <taxon>Roseofilum capinflatum</taxon>
    </lineage>
</organism>
<comment type="caution">
    <text evidence="1">The sequence shown here is derived from an EMBL/GenBank/DDBJ whole genome shotgun (WGS) entry which is preliminary data.</text>
</comment>
<name>A0ABT7B4L6_9CYAN</name>